<dbReference type="Pfam" id="PF13467">
    <property type="entry name" value="RHH_4"/>
    <property type="match status" value="1"/>
</dbReference>
<evidence type="ECO:0000259" key="1">
    <source>
        <dbReference type="Pfam" id="PF13467"/>
    </source>
</evidence>
<dbReference type="RefSeq" id="WP_200338891.1">
    <property type="nucleotide sequence ID" value="NZ_NRRL01000002.1"/>
</dbReference>
<evidence type="ECO:0000313" key="3">
    <source>
        <dbReference type="Proteomes" id="UP001296873"/>
    </source>
</evidence>
<organism evidence="2 3">
    <name type="scientific">Rhodovibrio sodomensis</name>
    <dbReference type="NCBI Taxonomy" id="1088"/>
    <lineage>
        <taxon>Bacteria</taxon>
        <taxon>Pseudomonadati</taxon>
        <taxon>Pseudomonadota</taxon>
        <taxon>Alphaproteobacteria</taxon>
        <taxon>Rhodospirillales</taxon>
        <taxon>Rhodovibrionaceae</taxon>
        <taxon>Rhodovibrio</taxon>
    </lineage>
</organism>
<reference evidence="2 3" key="1">
    <citation type="journal article" date="2020" name="Microorganisms">
        <title>Osmotic Adaptation and Compatible Solute Biosynthesis of Phototrophic Bacteria as Revealed from Genome Analyses.</title>
        <authorList>
            <person name="Imhoff J.F."/>
            <person name="Rahn T."/>
            <person name="Kunzel S."/>
            <person name="Keller A."/>
            <person name="Neulinger S.C."/>
        </authorList>
    </citation>
    <scope>NUCLEOTIDE SEQUENCE [LARGE SCALE GENOMIC DNA]</scope>
    <source>
        <strain evidence="2 3">DSM 9895</strain>
    </source>
</reference>
<feature type="domain" description="Ribbon-helix-helix" evidence="1">
    <location>
        <begin position="13"/>
        <end position="76"/>
    </location>
</feature>
<dbReference type="InterPro" id="IPR038268">
    <property type="entry name" value="RHH_sf"/>
</dbReference>
<gene>
    <name evidence="2" type="ORF">CKO28_02105</name>
</gene>
<proteinExistence type="predicted"/>
<dbReference type="EMBL" id="NRRL01000002">
    <property type="protein sequence ID" value="MBK1666836.1"/>
    <property type="molecule type" value="Genomic_DNA"/>
</dbReference>
<sequence length="101" mass="11103">MQGSDADAQGGLINRNVTVNGRRTSIRLEPEMWDALDEIAKRESVRVSDVVSRIDRDRLGRGAGLTARVRVFVLGYFRAAATESGHMNAGHGLLYGHPARR</sequence>
<keyword evidence="3" id="KW-1185">Reference proteome</keyword>
<dbReference type="Proteomes" id="UP001296873">
    <property type="component" value="Unassembled WGS sequence"/>
</dbReference>
<evidence type="ECO:0000313" key="2">
    <source>
        <dbReference type="EMBL" id="MBK1666836.1"/>
    </source>
</evidence>
<name>A0ABS1DA30_9PROT</name>
<dbReference type="Gene3D" id="1.10.3990.20">
    <property type="entry name" value="protein bp1543"/>
    <property type="match status" value="1"/>
</dbReference>
<dbReference type="InterPro" id="IPR027373">
    <property type="entry name" value="RHH_dom"/>
</dbReference>
<comment type="caution">
    <text evidence="2">The sequence shown here is derived from an EMBL/GenBank/DDBJ whole genome shotgun (WGS) entry which is preliminary data.</text>
</comment>
<protein>
    <recommendedName>
        <fullName evidence="1">Ribbon-helix-helix domain-containing protein</fullName>
    </recommendedName>
</protein>
<accession>A0ABS1DA30</accession>